<proteinExistence type="predicted"/>
<feature type="domain" description="Beta-lactamase-related" evidence="1">
    <location>
        <begin position="30"/>
        <end position="390"/>
    </location>
</feature>
<gene>
    <name evidence="2" type="ORF">SAMN05444336_101232</name>
</gene>
<evidence type="ECO:0000313" key="2">
    <source>
        <dbReference type="EMBL" id="SDW14283.1"/>
    </source>
</evidence>
<name>A0A1H2R4C6_9RHOB</name>
<evidence type="ECO:0000313" key="3">
    <source>
        <dbReference type="Proteomes" id="UP000199118"/>
    </source>
</evidence>
<dbReference type="Proteomes" id="UP000199118">
    <property type="component" value="Unassembled WGS sequence"/>
</dbReference>
<keyword evidence="3" id="KW-1185">Reference proteome</keyword>
<dbReference type="InterPro" id="IPR050789">
    <property type="entry name" value="Diverse_Enzym_Activities"/>
</dbReference>
<dbReference type="Gene3D" id="3.40.710.10">
    <property type="entry name" value="DD-peptidase/beta-lactamase superfamily"/>
    <property type="match status" value="1"/>
</dbReference>
<dbReference type="AlphaFoldDB" id="A0A1H2R4C6"/>
<dbReference type="Pfam" id="PF00144">
    <property type="entry name" value="Beta-lactamase"/>
    <property type="match status" value="1"/>
</dbReference>
<sequence length="407" mass="44396">MFDTVSDPTTLGFDPDRLARFQPWMQSWVDRGLLPGAQVILARHGQVAHHAVAGLRDVEAGTPWARDTLARIYSMTKPITSVAFLMLFEEARVHLDTPLDEILPEFRDIQVLIPGATSLDQVEAPKTRLTVHHLITHTSGLTYGFNEGPVSEAMRERKLDFSVKEGDLAATVKRLAELPLCFDPGSRWNYGVSTDVLGRVVEAVSGMPLDRFFHDRIFAPLGMEDTFFAVPEAKIPRLASCYVKTPEEDLRLLDRGAETAWADGKVRQTSGGGGLISTIDDYLRFAEMLRGKGALGGARLLAPTTVELMATNALRGDLAANGQPVFSEVSYDGIGFGLGVSVTLEPGLAKTAASVGDFGWGGMASTVFWVDPKLDMVAIFLTQLVPSSTYPLRKEMRALAYSALTRP</sequence>
<dbReference type="RefSeq" id="WP_092679306.1">
    <property type="nucleotide sequence ID" value="NZ_FNMZ01000001.1"/>
</dbReference>
<dbReference type="InterPro" id="IPR001466">
    <property type="entry name" value="Beta-lactam-related"/>
</dbReference>
<protein>
    <submittedName>
        <fullName evidence="2">CubicO group peptidase, beta-lactamase class C family</fullName>
    </submittedName>
</protein>
<organism evidence="2 3">
    <name type="scientific">Albimonas donghaensis</name>
    <dbReference type="NCBI Taxonomy" id="356660"/>
    <lineage>
        <taxon>Bacteria</taxon>
        <taxon>Pseudomonadati</taxon>
        <taxon>Pseudomonadota</taxon>
        <taxon>Alphaproteobacteria</taxon>
        <taxon>Rhodobacterales</taxon>
        <taxon>Paracoccaceae</taxon>
        <taxon>Albimonas</taxon>
    </lineage>
</organism>
<dbReference type="EMBL" id="FNMZ01000001">
    <property type="protein sequence ID" value="SDW14283.1"/>
    <property type="molecule type" value="Genomic_DNA"/>
</dbReference>
<dbReference type="PANTHER" id="PTHR43283">
    <property type="entry name" value="BETA-LACTAMASE-RELATED"/>
    <property type="match status" value="1"/>
</dbReference>
<accession>A0A1H2R4C6</accession>
<reference evidence="2 3" key="1">
    <citation type="submission" date="2016-10" db="EMBL/GenBank/DDBJ databases">
        <authorList>
            <person name="de Groot N.N."/>
        </authorList>
    </citation>
    <scope>NUCLEOTIDE SEQUENCE [LARGE SCALE GENOMIC DNA]</scope>
    <source>
        <strain evidence="2 3">DSM 17890</strain>
    </source>
</reference>
<dbReference type="SUPFAM" id="SSF56601">
    <property type="entry name" value="beta-lactamase/transpeptidase-like"/>
    <property type="match status" value="1"/>
</dbReference>
<dbReference type="STRING" id="356660.SAMN05444336_101232"/>
<dbReference type="InterPro" id="IPR012338">
    <property type="entry name" value="Beta-lactam/transpept-like"/>
</dbReference>
<evidence type="ECO:0000259" key="1">
    <source>
        <dbReference type="Pfam" id="PF00144"/>
    </source>
</evidence>
<dbReference type="PANTHER" id="PTHR43283:SF3">
    <property type="entry name" value="BETA-LACTAMASE FAMILY PROTEIN (AFU_ORTHOLOGUE AFUA_5G07500)"/>
    <property type="match status" value="1"/>
</dbReference>
<dbReference type="OrthoDB" id="5377981at2"/>